<comment type="caution">
    <text evidence="1">The sequence shown here is derived from an EMBL/GenBank/DDBJ whole genome shotgun (WGS) entry which is preliminary data.</text>
</comment>
<reference evidence="1 2" key="1">
    <citation type="submission" date="2023-12" db="EMBL/GenBank/DDBJ databases">
        <title>Streptomyces sp. V4-01.</title>
        <authorList>
            <person name="Somphong A."/>
            <person name="Phongsopitanun W."/>
        </authorList>
    </citation>
    <scope>NUCLEOTIDE SEQUENCE [LARGE SCALE GENOMIC DNA]</scope>
    <source>
        <strain evidence="1 2">V4-01</strain>
    </source>
</reference>
<dbReference type="InterPro" id="IPR033457">
    <property type="entry name" value="DUF5133"/>
</dbReference>
<dbReference type="Pfam" id="PF17196">
    <property type="entry name" value="DUF5133"/>
    <property type="match status" value="1"/>
</dbReference>
<dbReference type="EMBL" id="JAZEWV010000014">
    <property type="protein sequence ID" value="MEE4544071.1"/>
    <property type="molecule type" value="Genomic_DNA"/>
</dbReference>
<dbReference type="Proteomes" id="UP001344658">
    <property type="component" value="Unassembled WGS sequence"/>
</dbReference>
<organism evidence="1 2">
    <name type="scientific">Actinacidiphila polyblastidii</name>
    <dbReference type="NCBI Taxonomy" id="3110430"/>
    <lineage>
        <taxon>Bacteria</taxon>
        <taxon>Bacillati</taxon>
        <taxon>Actinomycetota</taxon>
        <taxon>Actinomycetes</taxon>
        <taxon>Kitasatosporales</taxon>
        <taxon>Streptomycetaceae</taxon>
        <taxon>Actinacidiphila</taxon>
    </lineage>
</organism>
<accession>A0ABU7PE36</accession>
<proteinExistence type="predicted"/>
<evidence type="ECO:0000313" key="2">
    <source>
        <dbReference type="Proteomes" id="UP001344658"/>
    </source>
</evidence>
<name>A0ABU7PE36_9ACTN</name>
<sequence length="77" mass="8347">MLMAHPLILRNLVDEYEAFSALHAENGDPQARTRMEDVAYTLCVSTGTRDVETALTVARTQLSDAGRSAAVPRTVGD</sequence>
<evidence type="ECO:0000313" key="1">
    <source>
        <dbReference type="EMBL" id="MEE4544071.1"/>
    </source>
</evidence>
<dbReference type="RefSeq" id="WP_330797025.1">
    <property type="nucleotide sequence ID" value="NZ_JAZEWV010000014.1"/>
</dbReference>
<gene>
    <name evidence="1" type="ORF">V2S66_19095</name>
</gene>
<protein>
    <submittedName>
        <fullName evidence="1">DUF5133 domain-containing protein</fullName>
    </submittedName>
</protein>
<keyword evidence="2" id="KW-1185">Reference proteome</keyword>